<reference evidence="9 10" key="1">
    <citation type="submission" date="2017-10" db="EMBL/GenBank/DDBJ databases">
        <title>Genomics of the genus Arcobacter.</title>
        <authorList>
            <person name="Perez-Cataluna A."/>
            <person name="Figueras M.J."/>
        </authorList>
    </citation>
    <scope>NUCLEOTIDE SEQUENCE [LARGE SCALE GENOMIC DNA]</scope>
    <source>
        <strain evidence="9 10">DSM 24636</strain>
    </source>
</reference>
<dbReference type="InterPro" id="IPR029068">
    <property type="entry name" value="Glyas_Bleomycin-R_OHBP_Dase"/>
</dbReference>
<comment type="similarity">
    <text evidence="1">Belongs to the extradiol ring-cleavage dioxygenase family.</text>
</comment>
<comment type="subunit">
    <text evidence="2">Homotetramer.</text>
</comment>
<accession>A0A4Q0XYP1</accession>
<dbReference type="GO" id="GO:0008198">
    <property type="term" value="F:ferrous iron binding"/>
    <property type="evidence" value="ECO:0007669"/>
    <property type="project" value="InterPro"/>
</dbReference>
<feature type="domain" description="VOC" evidence="8">
    <location>
        <begin position="6"/>
        <end position="121"/>
    </location>
</feature>
<dbReference type="NCBIfam" id="TIGR03211">
    <property type="entry name" value="catechol_2_3"/>
    <property type="match status" value="1"/>
</dbReference>
<evidence type="ECO:0000256" key="2">
    <source>
        <dbReference type="ARBA" id="ARBA00011881"/>
    </source>
</evidence>
<dbReference type="InterPro" id="IPR004360">
    <property type="entry name" value="Glyas_Fos-R_dOase_dom"/>
</dbReference>
<dbReference type="SUPFAM" id="SSF54593">
    <property type="entry name" value="Glyoxalase/Bleomycin resistance protein/Dihydroxybiphenyl dioxygenase"/>
    <property type="match status" value="1"/>
</dbReference>
<gene>
    <name evidence="9" type="ORF">CRV06_11990</name>
</gene>
<keyword evidence="3" id="KW-0479">Metal-binding</keyword>
<dbReference type="InterPro" id="IPR017624">
    <property type="entry name" value="Catechol_2-3_dOase"/>
</dbReference>
<evidence type="ECO:0000256" key="1">
    <source>
        <dbReference type="ARBA" id="ARBA00008784"/>
    </source>
</evidence>
<keyword evidence="6 9" id="KW-0223">Dioxygenase</keyword>
<dbReference type="AlphaFoldDB" id="A0A4Q0XYP1"/>
<comment type="caution">
    <text evidence="9">The sequence shown here is derived from an EMBL/GenBank/DDBJ whole genome shotgun (WGS) entry which is preliminary data.</text>
</comment>
<keyword evidence="10" id="KW-1185">Reference proteome</keyword>
<protein>
    <submittedName>
        <fullName evidence="9">Catechol 2,3-dioxygenase</fullName>
    </submittedName>
</protein>
<evidence type="ECO:0000256" key="6">
    <source>
        <dbReference type="ARBA" id="ARBA00022964"/>
    </source>
</evidence>
<feature type="domain" description="VOC" evidence="8">
    <location>
        <begin position="148"/>
        <end position="271"/>
    </location>
</feature>
<evidence type="ECO:0000313" key="9">
    <source>
        <dbReference type="EMBL" id="RXJ61894.1"/>
    </source>
</evidence>
<dbReference type="OrthoDB" id="9803142at2"/>
<dbReference type="GO" id="GO:0018577">
    <property type="term" value="F:catechol 2,3-dioxygenase activity"/>
    <property type="evidence" value="ECO:0007669"/>
    <property type="project" value="InterPro"/>
</dbReference>
<dbReference type="RefSeq" id="WP_129082666.1">
    <property type="nucleotide sequence ID" value="NZ_CP041070.1"/>
</dbReference>
<dbReference type="Proteomes" id="UP000290191">
    <property type="component" value="Unassembled WGS sequence"/>
</dbReference>
<keyword evidence="7" id="KW-0560">Oxidoreductase</keyword>
<evidence type="ECO:0000256" key="5">
    <source>
        <dbReference type="ARBA" id="ARBA00022797"/>
    </source>
</evidence>
<sequence>MGGIMRLGHIDLNVLDIEKSREYYTNIMGMVVVREDSDGTLYLKCWDEWDKYSLVLRPSDEATFNTAAYKVESDEDIDDLKAKIEAYGVETEILPEGEVAECGRTLKFTAPSGHIFHLYAYKTFVGKDVGDTNPRPWPFEGKGIKAHWIDHTLLMCEGPEKVMAGTKFFQEVLGFKLAEQVTVGPEGSLQAATWLARTSTPHDIAFVAGPHTGMHHFAYFLDGWNDILRAADVMAMHNVKIDVTPQRHGITRGETIYFFDPSGHRLETFAGLGYLVQPDMPTITWTEEELWRGIFYHTGAEDGAFTTAYTLSAYK</sequence>
<keyword evidence="5" id="KW-0058">Aromatic hydrocarbons catabolism</keyword>
<dbReference type="InterPro" id="IPR037523">
    <property type="entry name" value="VOC_core"/>
</dbReference>
<dbReference type="InterPro" id="IPR050383">
    <property type="entry name" value="GlyoxalaseI/FosfomycinResist"/>
</dbReference>
<proteinExistence type="inferred from homology"/>
<dbReference type="InterPro" id="IPR054560">
    <property type="entry name" value="XylE-like_N"/>
</dbReference>
<evidence type="ECO:0000256" key="3">
    <source>
        <dbReference type="ARBA" id="ARBA00022723"/>
    </source>
</evidence>
<evidence type="ECO:0000256" key="7">
    <source>
        <dbReference type="ARBA" id="ARBA00023002"/>
    </source>
</evidence>
<dbReference type="PROSITE" id="PS51819">
    <property type="entry name" value="VOC"/>
    <property type="match status" value="2"/>
</dbReference>
<dbReference type="STRING" id="877500.GCA_000935065_00355"/>
<dbReference type="PANTHER" id="PTHR21366:SF14">
    <property type="entry name" value="GLYOXALASE DOMAIN-CONTAINING PROTEIN 5"/>
    <property type="match status" value="1"/>
</dbReference>
<dbReference type="Pfam" id="PF22247">
    <property type="entry name" value="Diox-like_N"/>
    <property type="match status" value="1"/>
</dbReference>
<dbReference type="EMBL" id="PDKO01000011">
    <property type="protein sequence ID" value="RXJ61894.1"/>
    <property type="molecule type" value="Genomic_DNA"/>
</dbReference>
<evidence type="ECO:0000313" key="10">
    <source>
        <dbReference type="Proteomes" id="UP000290191"/>
    </source>
</evidence>
<organism evidence="9 10">
    <name type="scientific">Halarcobacter anaerophilus</name>
    <dbReference type="NCBI Taxonomy" id="877500"/>
    <lineage>
        <taxon>Bacteria</taxon>
        <taxon>Pseudomonadati</taxon>
        <taxon>Campylobacterota</taxon>
        <taxon>Epsilonproteobacteria</taxon>
        <taxon>Campylobacterales</taxon>
        <taxon>Arcobacteraceae</taxon>
        <taxon>Halarcobacter</taxon>
    </lineage>
</organism>
<evidence type="ECO:0000256" key="4">
    <source>
        <dbReference type="ARBA" id="ARBA00022737"/>
    </source>
</evidence>
<evidence type="ECO:0000259" key="8">
    <source>
        <dbReference type="PROSITE" id="PS51819"/>
    </source>
</evidence>
<name>A0A4Q0XYP1_9BACT</name>
<keyword evidence="4" id="KW-0677">Repeat</keyword>
<dbReference type="PANTHER" id="PTHR21366">
    <property type="entry name" value="GLYOXALASE FAMILY PROTEIN"/>
    <property type="match status" value="1"/>
</dbReference>
<dbReference type="Gene3D" id="3.10.180.10">
    <property type="entry name" value="2,3-Dihydroxybiphenyl 1,2-Dioxygenase, domain 1"/>
    <property type="match status" value="2"/>
</dbReference>
<dbReference type="Pfam" id="PF00903">
    <property type="entry name" value="Glyoxalase"/>
    <property type="match status" value="1"/>
</dbReference>